<comment type="function">
    <text evidence="7">Required for assembly of cytochrome c oxidase (complex IV).</text>
</comment>
<feature type="region of interest" description="Disordered" evidence="8">
    <location>
        <begin position="1"/>
        <end position="27"/>
    </location>
</feature>
<sequence length="210" mass="23481">MSQKRPPEDSKAPFAQRIDPKKEPLNQDQASYIRRAELAQWQNKFKKMRARNILTGLSIGAMVMGICILSPSGCPIIRCERLTCTIVVSSRNGDGMAACGRVPETSAIKPPLPIGHSTSESALGRPIRWKDPSFPRFLRSSIKGYNDSAVPIIDVHKTCLAVLQFVYLQRNPIYQKLLVTAVGNSNPTEVQRLHLILDYSMRLQFLSGYI</sequence>
<comment type="subunit">
    <text evidence="7">Component of 250-400 kDa complexes called cytochrome oxidase assembly intermediates or COA complexes.</text>
</comment>
<comment type="subcellular location">
    <subcellularLocation>
        <location evidence="1">Mitochondrion membrane</location>
        <topology evidence="1">Single-pass membrane protein</topology>
    </subcellularLocation>
</comment>
<gene>
    <name evidence="9" type="primary">Coa3a</name>
    <name evidence="9" type="ORF">GTO96_0010883</name>
</gene>
<keyword evidence="4 7" id="KW-1133">Transmembrane helix</keyword>
<organism evidence="9 10">
    <name type="scientific">Polypterus senegalus</name>
    <name type="common">Senegal bichir</name>
    <dbReference type="NCBI Taxonomy" id="55291"/>
    <lineage>
        <taxon>Eukaryota</taxon>
        <taxon>Metazoa</taxon>
        <taxon>Chordata</taxon>
        <taxon>Craniata</taxon>
        <taxon>Vertebrata</taxon>
        <taxon>Euteleostomi</taxon>
        <taxon>Actinopterygii</taxon>
        <taxon>Polypteriformes</taxon>
        <taxon>Polypteridae</taxon>
        <taxon>Polypterus</taxon>
    </lineage>
</organism>
<dbReference type="GO" id="GO:0005743">
    <property type="term" value="C:mitochondrial inner membrane"/>
    <property type="evidence" value="ECO:0007669"/>
    <property type="project" value="UniProtKB-UniRule"/>
</dbReference>
<reference evidence="9 10" key="1">
    <citation type="journal article" date="2021" name="Cell">
        <title>Tracing the genetic footprints of vertebrate landing in non-teleost ray-finned fishes.</title>
        <authorList>
            <person name="Bi X."/>
            <person name="Wang K."/>
            <person name="Yang L."/>
            <person name="Pan H."/>
            <person name="Jiang H."/>
            <person name="Wei Q."/>
            <person name="Fang M."/>
            <person name="Yu H."/>
            <person name="Zhu C."/>
            <person name="Cai Y."/>
            <person name="He Y."/>
            <person name="Gan X."/>
            <person name="Zeng H."/>
            <person name="Yu D."/>
            <person name="Zhu Y."/>
            <person name="Jiang H."/>
            <person name="Qiu Q."/>
            <person name="Yang H."/>
            <person name="Zhang Y.E."/>
            <person name="Wang W."/>
            <person name="Zhu M."/>
            <person name="He S."/>
            <person name="Zhang G."/>
        </authorList>
    </citation>
    <scope>NUCLEOTIDE SEQUENCE [LARGE SCALE GENOMIC DNA]</scope>
    <source>
        <strain evidence="9">Bchr_013</strain>
    </source>
</reference>
<accession>A0A8X8BNA7</accession>
<keyword evidence="5 7" id="KW-0496">Mitochondrion</keyword>
<comment type="caution">
    <text evidence="9">The sequence shown here is derived from an EMBL/GenBank/DDBJ whole genome shotgun (WGS) entry which is preliminary data.</text>
</comment>
<dbReference type="EMBL" id="JAATIS010004753">
    <property type="protein sequence ID" value="KAG2460572.1"/>
    <property type="molecule type" value="Genomic_DNA"/>
</dbReference>
<evidence type="ECO:0000256" key="5">
    <source>
        <dbReference type="ARBA" id="ARBA00023128"/>
    </source>
</evidence>
<feature type="transmembrane region" description="Helical" evidence="7">
    <location>
        <begin position="53"/>
        <end position="73"/>
    </location>
</feature>
<keyword evidence="6 7" id="KW-0472">Membrane</keyword>
<dbReference type="AlphaFoldDB" id="A0A8X8BNA7"/>
<evidence type="ECO:0000256" key="2">
    <source>
        <dbReference type="ARBA" id="ARBA00007035"/>
    </source>
</evidence>
<feature type="non-terminal residue" evidence="9">
    <location>
        <position position="210"/>
    </location>
</feature>
<evidence type="ECO:0000313" key="10">
    <source>
        <dbReference type="Proteomes" id="UP000886611"/>
    </source>
</evidence>
<name>A0A8X8BNA7_POLSE</name>
<dbReference type="InterPro" id="IPR041752">
    <property type="entry name" value="Coa3"/>
</dbReference>
<evidence type="ECO:0000256" key="7">
    <source>
        <dbReference type="RuleBase" id="RU367056"/>
    </source>
</evidence>
<protein>
    <recommendedName>
        <fullName evidence="7">Cytochrome c oxidase assembly factor 3</fullName>
    </recommendedName>
</protein>
<comment type="similarity">
    <text evidence="2 7">Belongs to the COA3 family.</text>
</comment>
<evidence type="ECO:0000313" key="9">
    <source>
        <dbReference type="EMBL" id="KAG2460572.1"/>
    </source>
</evidence>
<keyword evidence="7" id="KW-0999">Mitochondrion inner membrane</keyword>
<dbReference type="Proteomes" id="UP000886611">
    <property type="component" value="Unassembled WGS sequence"/>
</dbReference>
<proteinExistence type="inferred from homology"/>
<feature type="non-terminal residue" evidence="9">
    <location>
        <position position="1"/>
    </location>
</feature>
<feature type="compositionally biased region" description="Basic and acidic residues" evidence="8">
    <location>
        <begin position="1"/>
        <end position="11"/>
    </location>
</feature>
<evidence type="ECO:0000256" key="3">
    <source>
        <dbReference type="ARBA" id="ARBA00022692"/>
    </source>
</evidence>
<keyword evidence="10" id="KW-1185">Reference proteome</keyword>
<dbReference type="PANTHER" id="PTHR15642">
    <property type="entry name" value="CYTOCHROME C OXIDASE ASSEMBLY FACTOR 3, MITOCHONDRIAL"/>
    <property type="match status" value="1"/>
</dbReference>
<evidence type="ECO:0000256" key="1">
    <source>
        <dbReference type="ARBA" id="ARBA00004304"/>
    </source>
</evidence>
<evidence type="ECO:0000256" key="8">
    <source>
        <dbReference type="SAM" id="MobiDB-lite"/>
    </source>
</evidence>
<evidence type="ECO:0000256" key="4">
    <source>
        <dbReference type="ARBA" id="ARBA00022989"/>
    </source>
</evidence>
<evidence type="ECO:0000256" key="6">
    <source>
        <dbReference type="ARBA" id="ARBA00023136"/>
    </source>
</evidence>
<dbReference type="GO" id="GO:0033617">
    <property type="term" value="P:mitochondrial respiratory chain complex IV assembly"/>
    <property type="evidence" value="ECO:0007669"/>
    <property type="project" value="UniProtKB-UniRule"/>
</dbReference>
<dbReference type="PANTHER" id="PTHR15642:SF3">
    <property type="entry name" value="CYTOCHROME C OXIDASE ASSEMBLY FACTOR 3 HOMOLOG, MITOCHONDRIAL"/>
    <property type="match status" value="1"/>
</dbReference>
<keyword evidence="3 7" id="KW-0812">Transmembrane</keyword>